<name>A0ABP8T7Q0_9ACTN</name>
<evidence type="ECO:0000313" key="3">
    <source>
        <dbReference type="Proteomes" id="UP001500307"/>
    </source>
</evidence>
<accession>A0ABP8T7Q0</accession>
<organism evidence="2 3">
    <name type="scientific">Micromonospora coerulea</name>
    <dbReference type="NCBI Taxonomy" id="47856"/>
    <lineage>
        <taxon>Bacteria</taxon>
        <taxon>Bacillati</taxon>
        <taxon>Actinomycetota</taxon>
        <taxon>Actinomycetes</taxon>
        <taxon>Micromonosporales</taxon>
        <taxon>Micromonosporaceae</taxon>
        <taxon>Micromonospora</taxon>
    </lineage>
</organism>
<dbReference type="Proteomes" id="UP001500307">
    <property type="component" value="Unassembled WGS sequence"/>
</dbReference>
<keyword evidence="3" id="KW-1185">Reference proteome</keyword>
<dbReference type="EMBL" id="BAABGU010000112">
    <property type="protein sequence ID" value="GAA4581978.1"/>
    <property type="molecule type" value="Genomic_DNA"/>
</dbReference>
<reference evidence="3" key="1">
    <citation type="journal article" date="2019" name="Int. J. Syst. Evol. Microbiol.">
        <title>The Global Catalogue of Microorganisms (GCM) 10K type strain sequencing project: providing services to taxonomists for standard genome sequencing and annotation.</title>
        <authorList>
            <consortium name="The Broad Institute Genomics Platform"/>
            <consortium name="The Broad Institute Genome Sequencing Center for Infectious Disease"/>
            <person name="Wu L."/>
            <person name="Ma J."/>
        </authorList>
    </citation>
    <scope>NUCLEOTIDE SEQUENCE [LARGE SCALE GENOMIC DNA]</scope>
    <source>
        <strain evidence="3">JCM 3175</strain>
    </source>
</reference>
<evidence type="ECO:0000313" key="2">
    <source>
        <dbReference type="EMBL" id="GAA4581978.1"/>
    </source>
</evidence>
<proteinExistence type="predicted"/>
<protein>
    <submittedName>
        <fullName evidence="2">Uncharacterized protein</fullName>
    </submittedName>
</protein>
<evidence type="ECO:0000256" key="1">
    <source>
        <dbReference type="SAM" id="MobiDB-lite"/>
    </source>
</evidence>
<feature type="compositionally biased region" description="Low complexity" evidence="1">
    <location>
        <begin position="1"/>
        <end position="32"/>
    </location>
</feature>
<gene>
    <name evidence="2" type="ORF">GCM10023176_62820</name>
</gene>
<sequence length="82" mass="8636">MIEPPLGSPSVAAASASPRPSLSPTPSFSRSPVAPPKPTPAWTPCDYTLADYEGGCDSDFLTGVLICRESRAAANRPVVRHR</sequence>
<feature type="region of interest" description="Disordered" evidence="1">
    <location>
        <begin position="1"/>
        <end position="40"/>
    </location>
</feature>
<comment type="caution">
    <text evidence="2">The sequence shown here is derived from an EMBL/GenBank/DDBJ whole genome shotgun (WGS) entry which is preliminary data.</text>
</comment>